<dbReference type="SMART" id="SM00304">
    <property type="entry name" value="HAMP"/>
    <property type="match status" value="1"/>
</dbReference>
<keyword evidence="5" id="KW-1185">Reference proteome</keyword>
<evidence type="ECO:0000256" key="2">
    <source>
        <dbReference type="ARBA" id="ARBA00022481"/>
    </source>
</evidence>
<dbReference type="STRING" id="946333.A4W93_24490"/>
<reference evidence="4 5" key="1">
    <citation type="submission" date="2016-04" db="EMBL/GenBank/DDBJ databases">
        <title>Complete genome sequence of natural rubber-degrading, novel Gram-negative bacterium, Rhizobacter gummiphilus strain NS21.</title>
        <authorList>
            <person name="Tabata M."/>
            <person name="Kasai D."/>
            <person name="Fukuda M."/>
        </authorList>
    </citation>
    <scope>NUCLEOTIDE SEQUENCE [LARGE SCALE GENOMIC DNA]</scope>
    <source>
        <strain evidence="4 5">NS21</strain>
    </source>
</reference>
<dbReference type="Gene3D" id="1.10.287.950">
    <property type="entry name" value="Methyl-accepting chemotaxis protein"/>
    <property type="match status" value="1"/>
</dbReference>
<evidence type="ECO:0000256" key="1">
    <source>
        <dbReference type="ARBA" id="ARBA00004370"/>
    </source>
</evidence>
<dbReference type="PANTHER" id="PTHR43531:SF14">
    <property type="entry name" value="METHYL-ACCEPTING CHEMOTAXIS PROTEIN I-RELATED"/>
    <property type="match status" value="1"/>
</dbReference>
<dbReference type="FunFam" id="1.10.287.950:FF:000001">
    <property type="entry name" value="Methyl-accepting chemotaxis sensory transducer"/>
    <property type="match status" value="1"/>
</dbReference>
<keyword evidence="2" id="KW-0488">Methylation</keyword>
<dbReference type="EMBL" id="CP015118">
    <property type="protein sequence ID" value="ARN22813.1"/>
    <property type="molecule type" value="Genomic_DNA"/>
</dbReference>
<dbReference type="SUPFAM" id="SSF58104">
    <property type="entry name" value="Methyl-accepting chemotaxis protein (MCP) signaling domain"/>
    <property type="match status" value="1"/>
</dbReference>
<dbReference type="KEGG" id="rgu:A4W93_24490"/>
<dbReference type="PROSITE" id="PS50885">
    <property type="entry name" value="HAMP"/>
    <property type="match status" value="1"/>
</dbReference>
<name>A0A1W6LF08_9BURK</name>
<dbReference type="Pfam" id="PF00015">
    <property type="entry name" value="MCPsignal"/>
    <property type="match status" value="1"/>
</dbReference>
<dbReference type="CDD" id="cd06225">
    <property type="entry name" value="HAMP"/>
    <property type="match status" value="1"/>
</dbReference>
<dbReference type="PANTHER" id="PTHR43531">
    <property type="entry name" value="PROTEIN ICFG"/>
    <property type="match status" value="1"/>
</dbReference>
<protein>
    <submittedName>
        <fullName evidence="4">Uncharacterized protein</fullName>
    </submittedName>
</protein>
<dbReference type="GO" id="GO:0004888">
    <property type="term" value="F:transmembrane signaling receptor activity"/>
    <property type="evidence" value="ECO:0007669"/>
    <property type="project" value="TreeGrafter"/>
</dbReference>
<evidence type="ECO:0000256" key="3">
    <source>
        <dbReference type="ARBA" id="ARBA00029447"/>
    </source>
</evidence>
<evidence type="ECO:0000313" key="4">
    <source>
        <dbReference type="EMBL" id="ARN22813.1"/>
    </source>
</evidence>
<comment type="similarity">
    <text evidence="3">Belongs to the methyl-accepting chemotaxis (MCP) protein family.</text>
</comment>
<gene>
    <name evidence="4" type="ORF">A4W93_24490</name>
</gene>
<organism evidence="4 5">
    <name type="scientific">Piscinibacter gummiphilus</name>
    <dbReference type="NCBI Taxonomy" id="946333"/>
    <lineage>
        <taxon>Bacteria</taxon>
        <taxon>Pseudomonadati</taxon>
        <taxon>Pseudomonadota</taxon>
        <taxon>Betaproteobacteria</taxon>
        <taxon>Burkholderiales</taxon>
        <taxon>Sphaerotilaceae</taxon>
        <taxon>Piscinibacter</taxon>
    </lineage>
</organism>
<dbReference type="AlphaFoldDB" id="A0A1W6LF08"/>
<evidence type="ECO:0000313" key="5">
    <source>
        <dbReference type="Proteomes" id="UP000193427"/>
    </source>
</evidence>
<dbReference type="Pfam" id="PF00672">
    <property type="entry name" value="HAMP"/>
    <property type="match status" value="1"/>
</dbReference>
<dbReference type="RefSeq" id="WP_237357618.1">
    <property type="nucleotide sequence ID" value="NZ_BSPR01000015.1"/>
</dbReference>
<dbReference type="GO" id="GO:0007165">
    <property type="term" value="P:signal transduction"/>
    <property type="evidence" value="ECO:0007669"/>
    <property type="project" value="InterPro"/>
</dbReference>
<dbReference type="InterPro" id="IPR004089">
    <property type="entry name" value="MCPsignal_dom"/>
</dbReference>
<proteinExistence type="inferred from homology"/>
<dbReference type="InterPro" id="IPR051310">
    <property type="entry name" value="MCP_chemotaxis"/>
</dbReference>
<dbReference type="GO" id="GO:0005886">
    <property type="term" value="C:plasma membrane"/>
    <property type="evidence" value="ECO:0007669"/>
    <property type="project" value="TreeGrafter"/>
</dbReference>
<dbReference type="PROSITE" id="PS50111">
    <property type="entry name" value="CHEMOTAXIS_TRANSDUC_2"/>
    <property type="match status" value="1"/>
</dbReference>
<comment type="subcellular location">
    <subcellularLocation>
        <location evidence="1">Membrane</location>
    </subcellularLocation>
</comment>
<accession>A0A1W6LF08</accession>
<sequence length="409" mass="41989">MTIKLRLTLLVTALIGLLLLAMTANLMGRKEGAARLHAIYAERIEPLKVLKAQGGGEFDRAFAQQVEAAAADDAAARSAYQAAFTRNLLIFGSVLVAAAAAGTWLVRSILRPLRHAVGVAETVAAGDLSVEIPVAGRDEITGLMVALREMTAGLSRIVGDVREGSDSIAVGTAQIATGNADLSQRTEEQASNLQQTAATMEQLTATITHNARTAETASDLARGAARAAEEGGAAVGELVRSMADIAEASRRIGEIVGVIDGIAFQTNILALNAAVEAANAGEAGRGFAVVAAEVRQLAQRAASAAREIKGVIAHSSAIVENGGQLATRTGVSMAGAVARVQRVSTMIGEISGASAEQARGIAQIGEAVAELDRVTQQNAALVEENAAAAESVKHQAAHLAGIASRFKLA</sequence>
<dbReference type="GO" id="GO:0006935">
    <property type="term" value="P:chemotaxis"/>
    <property type="evidence" value="ECO:0007669"/>
    <property type="project" value="TreeGrafter"/>
</dbReference>
<dbReference type="InterPro" id="IPR003660">
    <property type="entry name" value="HAMP_dom"/>
</dbReference>
<dbReference type="Proteomes" id="UP000193427">
    <property type="component" value="Chromosome"/>
</dbReference>
<dbReference type="SMART" id="SM00283">
    <property type="entry name" value="MA"/>
    <property type="match status" value="1"/>
</dbReference>